<sequence>MSIGWIRYAAEEISTHYDDPTWWRKRISQRVVSPVHSIYPGTTGIDVMDADWDTLVVLDACRADLFEEIADRDAVDDYRRVTSRASMTAEWTEKNFAGGSFGDTIYVTGNPYTSRIAGDAFYEVMDVWADNFDEDARTIRPEPIVAAAERAHSEHPDKRLIVHFMQPHYPFLGHPDLTYNSWNPGQIRGKSGSGENSHEVHSVWQALELGLVDRERVREAYADNLRRVLGPAFDLVASLDGRSVITADHGNLLGERAWPVPIRLYGHPRGVRAPELVEVPWAVVDGTRRDVIDEGTHQTEVSADVSERLKDLGYA</sequence>
<evidence type="ECO:0000313" key="2">
    <source>
        <dbReference type="EMBL" id="MBP1953340.1"/>
    </source>
</evidence>
<dbReference type="RefSeq" id="WP_188871534.1">
    <property type="nucleotide sequence ID" value="NZ_BMOO01000003.1"/>
</dbReference>
<dbReference type="EMBL" id="BMOO01000003">
    <property type="protein sequence ID" value="GGM66079.1"/>
    <property type="molecule type" value="Genomic_DNA"/>
</dbReference>
<accession>A0A830FZ43</accession>
<evidence type="ECO:0000313" key="1">
    <source>
        <dbReference type="EMBL" id="GGM66079.1"/>
    </source>
</evidence>
<dbReference type="OrthoDB" id="100846at2157"/>
<evidence type="ECO:0000313" key="3">
    <source>
        <dbReference type="Proteomes" id="UP000614609"/>
    </source>
</evidence>
<proteinExistence type="predicted"/>
<reference evidence="2" key="3">
    <citation type="submission" date="2021-03" db="EMBL/GenBank/DDBJ databases">
        <title>Genomic Encyclopedia of Type Strains, Phase IV (KMG-IV): sequencing the most valuable type-strain genomes for metagenomic binning, comparative biology and taxonomic classification.</title>
        <authorList>
            <person name="Goeker M."/>
        </authorList>
    </citation>
    <scope>NUCLEOTIDE SEQUENCE</scope>
    <source>
        <strain evidence="2">DSM 22443</strain>
    </source>
</reference>
<dbReference type="Gene3D" id="3.40.720.10">
    <property type="entry name" value="Alkaline Phosphatase, subunit A"/>
    <property type="match status" value="1"/>
</dbReference>
<dbReference type="Proteomes" id="UP000614609">
    <property type="component" value="Unassembled WGS sequence"/>
</dbReference>
<dbReference type="AlphaFoldDB" id="A0A830FZ43"/>
<gene>
    <name evidence="1" type="ORF">GCM10009017_15180</name>
    <name evidence="2" type="ORF">J2752_000221</name>
</gene>
<dbReference type="EMBL" id="JAGGKO010000001">
    <property type="protein sequence ID" value="MBP1953340.1"/>
    <property type="molecule type" value="Genomic_DNA"/>
</dbReference>
<evidence type="ECO:0008006" key="4">
    <source>
        <dbReference type="Google" id="ProtNLM"/>
    </source>
</evidence>
<reference evidence="1" key="2">
    <citation type="submission" date="2020-09" db="EMBL/GenBank/DDBJ databases">
        <authorList>
            <person name="Sun Q."/>
            <person name="Ohkuma M."/>
        </authorList>
    </citation>
    <scope>NUCLEOTIDE SEQUENCE</scope>
    <source>
        <strain evidence="1">JCM 16108</strain>
    </source>
</reference>
<protein>
    <recommendedName>
        <fullName evidence="4">Sulfatase</fullName>
    </recommendedName>
</protein>
<dbReference type="SUPFAM" id="SSF53649">
    <property type="entry name" value="Alkaline phosphatase-like"/>
    <property type="match status" value="1"/>
</dbReference>
<dbReference type="InterPro" id="IPR017850">
    <property type="entry name" value="Alkaline_phosphatase_core_sf"/>
</dbReference>
<keyword evidence="3" id="KW-1185">Reference proteome</keyword>
<reference evidence="1" key="1">
    <citation type="journal article" date="2014" name="Int. J. Syst. Evol. Microbiol.">
        <title>Complete genome sequence of Corynebacterium casei LMG S-19264T (=DSM 44701T), isolated from a smear-ripened cheese.</title>
        <authorList>
            <consortium name="US DOE Joint Genome Institute (JGI-PGF)"/>
            <person name="Walter F."/>
            <person name="Albersmeier A."/>
            <person name="Kalinowski J."/>
            <person name="Ruckert C."/>
        </authorList>
    </citation>
    <scope>NUCLEOTIDE SEQUENCE</scope>
    <source>
        <strain evidence="1">JCM 16108</strain>
    </source>
</reference>
<name>A0A830FZ43_9EURY</name>
<comment type="caution">
    <text evidence="1">The sequence shown here is derived from an EMBL/GenBank/DDBJ whole genome shotgun (WGS) entry which is preliminary data.</text>
</comment>
<organism evidence="1 3">
    <name type="scientific">Halarchaeum rubridurum</name>
    <dbReference type="NCBI Taxonomy" id="489911"/>
    <lineage>
        <taxon>Archaea</taxon>
        <taxon>Methanobacteriati</taxon>
        <taxon>Methanobacteriota</taxon>
        <taxon>Stenosarchaea group</taxon>
        <taxon>Halobacteria</taxon>
        <taxon>Halobacteriales</taxon>
        <taxon>Halobacteriaceae</taxon>
    </lineage>
</organism>
<dbReference type="Proteomes" id="UP000765891">
    <property type="component" value="Unassembled WGS sequence"/>
</dbReference>